<dbReference type="Proteomes" id="UP000051574">
    <property type="component" value="Unassembled WGS sequence"/>
</dbReference>
<accession>A0A0T6AY22</accession>
<sequence length="255" mass="28502">LVRVNNGWQYIALGSLLPITTPAPPTTSTPQLRPPFEASNLINHIPKPSDVSGLRLAALNDAHTGDIHGVRGADYACYRESRRAGVRGTFRALLASRVQNIDSIVRQTDRKLPVSNLRGEVLFNSWSEMFRGDGAPFPHPPRIFSFNGKNVLTDLTWPHKAAWHGALVNGERALDTSCDAWHSSETDKVALGGSLRGQRLLEQTPYSCDKKLVVLCIEATSEQYPQRRKRNVYNSTKTDEEMTELEYTDYLESIK</sequence>
<keyword evidence="3" id="KW-1185">Reference proteome</keyword>
<proteinExistence type="predicted"/>
<organism evidence="2 3">
    <name type="scientific">Oryctes borbonicus</name>
    <dbReference type="NCBI Taxonomy" id="1629725"/>
    <lineage>
        <taxon>Eukaryota</taxon>
        <taxon>Metazoa</taxon>
        <taxon>Ecdysozoa</taxon>
        <taxon>Arthropoda</taxon>
        <taxon>Hexapoda</taxon>
        <taxon>Insecta</taxon>
        <taxon>Pterygota</taxon>
        <taxon>Neoptera</taxon>
        <taxon>Endopterygota</taxon>
        <taxon>Coleoptera</taxon>
        <taxon>Polyphaga</taxon>
        <taxon>Scarabaeiformia</taxon>
        <taxon>Scarabaeidae</taxon>
        <taxon>Dynastinae</taxon>
        <taxon>Oryctes</taxon>
    </lineage>
</organism>
<comment type="caution">
    <text evidence="2">The sequence shown here is derived from an EMBL/GenBank/DDBJ whole genome shotgun (WGS) entry which is preliminary data.</text>
</comment>
<dbReference type="InterPro" id="IPR016187">
    <property type="entry name" value="CTDL_fold"/>
</dbReference>
<name>A0A0T6AY22_9SCAR</name>
<gene>
    <name evidence="2" type="ORF">AMK59_8744</name>
</gene>
<evidence type="ECO:0000313" key="3">
    <source>
        <dbReference type="Proteomes" id="UP000051574"/>
    </source>
</evidence>
<dbReference type="Gene3D" id="3.10.100.10">
    <property type="entry name" value="Mannose-Binding Protein A, subunit A"/>
    <property type="match status" value="1"/>
</dbReference>
<dbReference type="AlphaFoldDB" id="A0A0T6AY22"/>
<protein>
    <recommendedName>
        <fullName evidence="1">Collagenase NC10/endostatin domain-containing protein</fullName>
    </recommendedName>
</protein>
<dbReference type="InterPro" id="IPR010515">
    <property type="entry name" value="Collagenase_NC10/endostatin"/>
</dbReference>
<dbReference type="EMBL" id="LJIG01022553">
    <property type="protein sequence ID" value="KRT79962.1"/>
    <property type="molecule type" value="Genomic_DNA"/>
</dbReference>
<feature type="domain" description="Collagenase NC10/endostatin" evidence="1">
    <location>
        <begin position="54"/>
        <end position="219"/>
    </location>
</feature>
<reference evidence="2 3" key="1">
    <citation type="submission" date="2015-09" db="EMBL/GenBank/DDBJ databases">
        <title>Draft genome of the scarab beetle Oryctes borbonicus.</title>
        <authorList>
            <person name="Meyer J.M."/>
            <person name="Markov G.V."/>
            <person name="Baskaran P."/>
            <person name="Herrmann M."/>
            <person name="Sommer R.J."/>
            <person name="Roedelsperger C."/>
        </authorList>
    </citation>
    <scope>NUCLEOTIDE SEQUENCE [LARGE SCALE GENOMIC DNA]</scope>
    <source>
        <strain evidence="2">OB123</strain>
        <tissue evidence="2">Whole animal</tissue>
    </source>
</reference>
<evidence type="ECO:0000259" key="1">
    <source>
        <dbReference type="Pfam" id="PF06482"/>
    </source>
</evidence>
<dbReference type="SUPFAM" id="SSF56436">
    <property type="entry name" value="C-type lectin-like"/>
    <property type="match status" value="1"/>
</dbReference>
<dbReference type="Pfam" id="PF06482">
    <property type="entry name" value="Endostatin"/>
    <property type="match status" value="1"/>
</dbReference>
<evidence type="ECO:0000313" key="2">
    <source>
        <dbReference type="EMBL" id="KRT79962.1"/>
    </source>
</evidence>
<feature type="non-terminal residue" evidence="2">
    <location>
        <position position="1"/>
    </location>
</feature>
<dbReference type="InterPro" id="IPR016186">
    <property type="entry name" value="C-type_lectin-like/link_sf"/>
</dbReference>
<dbReference type="OrthoDB" id="5983381at2759"/>